<proteinExistence type="predicted"/>
<dbReference type="OrthoDB" id="346907at2759"/>
<evidence type="ECO:0000313" key="2">
    <source>
        <dbReference type="Proteomes" id="UP000266861"/>
    </source>
</evidence>
<name>A0A397J9T7_9GLOM</name>
<gene>
    <name evidence="1" type="ORF">Glove_71g51</name>
</gene>
<sequence length="193" mass="22935">MHFWYKLKALVSSEYDKDTYSLGSKVTPMKFSYNNTLSLKSYFLQRESSSFLALTVEMMQDIASPNLRNNVILGSSNPKEAELFTISYLMAIHLRTMGENSSIRFYGIAKDPDTHDLTWDFKVIYELDIVHHYFRPGNILTNFREYSIYFRFRVCKLIEKMQKIPKREYFWSISKKNFILNHNRNLNSVIYTN</sequence>
<dbReference type="EMBL" id="PQFF01000068">
    <property type="protein sequence ID" value="RHZ85115.1"/>
    <property type="molecule type" value="Genomic_DNA"/>
</dbReference>
<reference evidence="1 2" key="1">
    <citation type="submission" date="2018-08" db="EMBL/GenBank/DDBJ databases">
        <title>Genome and evolution of the arbuscular mycorrhizal fungus Diversispora epigaea (formerly Glomus versiforme) and its bacterial endosymbionts.</title>
        <authorList>
            <person name="Sun X."/>
            <person name="Fei Z."/>
            <person name="Harrison M."/>
        </authorList>
    </citation>
    <scope>NUCLEOTIDE SEQUENCE [LARGE SCALE GENOMIC DNA]</scope>
    <source>
        <strain evidence="1 2">IT104</strain>
    </source>
</reference>
<comment type="caution">
    <text evidence="1">The sequence shown here is derived from an EMBL/GenBank/DDBJ whole genome shotgun (WGS) entry which is preliminary data.</text>
</comment>
<dbReference type="AlphaFoldDB" id="A0A397J9T7"/>
<keyword evidence="2" id="KW-1185">Reference proteome</keyword>
<accession>A0A397J9T7</accession>
<protein>
    <submittedName>
        <fullName evidence="1">Uncharacterized protein</fullName>
    </submittedName>
</protein>
<organism evidence="1 2">
    <name type="scientific">Diversispora epigaea</name>
    <dbReference type="NCBI Taxonomy" id="1348612"/>
    <lineage>
        <taxon>Eukaryota</taxon>
        <taxon>Fungi</taxon>
        <taxon>Fungi incertae sedis</taxon>
        <taxon>Mucoromycota</taxon>
        <taxon>Glomeromycotina</taxon>
        <taxon>Glomeromycetes</taxon>
        <taxon>Diversisporales</taxon>
        <taxon>Diversisporaceae</taxon>
        <taxon>Diversispora</taxon>
    </lineage>
</organism>
<evidence type="ECO:0000313" key="1">
    <source>
        <dbReference type="EMBL" id="RHZ85115.1"/>
    </source>
</evidence>
<dbReference type="Proteomes" id="UP000266861">
    <property type="component" value="Unassembled WGS sequence"/>
</dbReference>